<comment type="cofactor">
    <cofactor evidence="1">
        <name>Ca(2+)</name>
        <dbReference type="ChEBI" id="CHEBI:29108"/>
    </cofactor>
</comment>
<evidence type="ECO:0000256" key="6">
    <source>
        <dbReference type="ARBA" id="ARBA00022898"/>
    </source>
</evidence>
<comment type="cofactor">
    <cofactor evidence="4">
        <name>Mg(2+)</name>
        <dbReference type="ChEBI" id="CHEBI:18420"/>
    </cofactor>
</comment>
<dbReference type="CDD" id="cd01562">
    <property type="entry name" value="Thr-dehyd"/>
    <property type="match status" value="1"/>
</dbReference>
<accession>A0ABQ3S6Z9</accession>
<gene>
    <name evidence="8" type="ORF">Saso_55260</name>
</gene>
<comment type="cofactor">
    <cofactor evidence="3">
        <name>Mn(2+)</name>
        <dbReference type="ChEBI" id="CHEBI:29035"/>
    </cofactor>
</comment>
<keyword evidence="9" id="KW-1185">Reference proteome</keyword>
<comment type="caution">
    <text evidence="8">The sequence shown here is derived from an EMBL/GenBank/DDBJ whole genome shotgun (WGS) entry which is preliminary data.</text>
</comment>
<sequence>MTTTPPPITLDDVRDAAARLKGVAHRTPVLRSRTLDELVGAEVLLKCENFQRVGAFKFRGAYNAVSRLAPEQLARGVAAYSSGNHAQAVALAARELGTTAVIVMPEDAPRSKRAATEGYGAEIVTYDRYTGDRAAVAGALAADRGLALIPPYEHPHVMAGQGTAALELLEEAGELDALLVPVGGGGLIAGSATAVKGLHPATRVLGVEPEAGDDTKRSLDAGRRVEIPVPRTIADGQALHTPGELTFSVNRRLVDDIALVDDDEIRAAMRFAFERLKIVVEPSGATPIAALLAGRAGPLPRRVGVILSGGNIDTARFAELCGPTA</sequence>
<keyword evidence="5" id="KW-0460">Magnesium</keyword>
<evidence type="ECO:0000256" key="2">
    <source>
        <dbReference type="ARBA" id="ARBA00001933"/>
    </source>
</evidence>
<dbReference type="PANTHER" id="PTHR43050:SF1">
    <property type="entry name" value="SERINE RACEMASE"/>
    <property type="match status" value="1"/>
</dbReference>
<name>A0ABQ3S6Z9_9ACTN</name>
<feature type="domain" description="Tryptophan synthase beta chain-like PALP" evidence="7">
    <location>
        <begin position="25"/>
        <end position="309"/>
    </location>
</feature>
<evidence type="ECO:0000256" key="5">
    <source>
        <dbReference type="ARBA" id="ARBA00022842"/>
    </source>
</evidence>
<dbReference type="Proteomes" id="UP000649259">
    <property type="component" value="Unassembled WGS sequence"/>
</dbReference>
<dbReference type="SUPFAM" id="SSF53686">
    <property type="entry name" value="Tryptophan synthase beta subunit-like PLP-dependent enzymes"/>
    <property type="match status" value="1"/>
</dbReference>
<evidence type="ECO:0000259" key="7">
    <source>
        <dbReference type="Pfam" id="PF00291"/>
    </source>
</evidence>
<evidence type="ECO:0000256" key="1">
    <source>
        <dbReference type="ARBA" id="ARBA00001913"/>
    </source>
</evidence>
<evidence type="ECO:0000256" key="3">
    <source>
        <dbReference type="ARBA" id="ARBA00001936"/>
    </source>
</evidence>
<evidence type="ECO:0000313" key="9">
    <source>
        <dbReference type="Proteomes" id="UP000649259"/>
    </source>
</evidence>
<proteinExistence type="predicted"/>
<dbReference type="InterPro" id="IPR036052">
    <property type="entry name" value="TrpB-like_PALP_sf"/>
</dbReference>
<dbReference type="NCBIfam" id="NF005454">
    <property type="entry name" value="PRK07048.1"/>
    <property type="match status" value="1"/>
</dbReference>
<keyword evidence="6" id="KW-0663">Pyridoxal phosphate</keyword>
<evidence type="ECO:0000256" key="4">
    <source>
        <dbReference type="ARBA" id="ARBA00001946"/>
    </source>
</evidence>
<dbReference type="GeneID" id="91473343"/>
<evidence type="ECO:0000313" key="8">
    <source>
        <dbReference type="EMBL" id="GHI63876.1"/>
    </source>
</evidence>
<dbReference type="InterPro" id="IPR001926">
    <property type="entry name" value="TrpB-like_PALP"/>
</dbReference>
<dbReference type="Gene3D" id="3.40.50.1100">
    <property type="match status" value="2"/>
</dbReference>
<dbReference type="Pfam" id="PF00291">
    <property type="entry name" value="PALP"/>
    <property type="match status" value="1"/>
</dbReference>
<dbReference type="InterPro" id="IPR000634">
    <property type="entry name" value="Ser/Thr_deHydtase_PyrdxlP-BS"/>
</dbReference>
<reference evidence="9" key="1">
    <citation type="submission" date="2023-07" db="EMBL/GenBank/DDBJ databases">
        <title>Whole genome shotgun sequence of Streptomyces cacaoi subsp. asoensis NBRC 13813.</title>
        <authorList>
            <person name="Komaki H."/>
            <person name="Tamura T."/>
        </authorList>
    </citation>
    <scope>NUCLEOTIDE SEQUENCE [LARGE SCALE GENOMIC DNA]</scope>
    <source>
        <strain evidence="9">NBRC 13813</strain>
    </source>
</reference>
<protein>
    <submittedName>
        <fullName evidence="8">Serine/threonine dehydratase</fullName>
    </submittedName>
</protein>
<dbReference type="PROSITE" id="PS00165">
    <property type="entry name" value="DEHYDRATASE_SER_THR"/>
    <property type="match status" value="1"/>
</dbReference>
<dbReference type="RefSeq" id="WP_189924401.1">
    <property type="nucleotide sequence ID" value="NZ_BMSI01000009.1"/>
</dbReference>
<dbReference type="PANTHER" id="PTHR43050">
    <property type="entry name" value="SERINE / THREONINE RACEMASE FAMILY MEMBER"/>
    <property type="match status" value="1"/>
</dbReference>
<dbReference type="EMBL" id="BNEB01000005">
    <property type="protein sequence ID" value="GHI63876.1"/>
    <property type="molecule type" value="Genomic_DNA"/>
</dbReference>
<organism evidence="8 9">
    <name type="scientific">Streptomyces asoensis</name>
    <dbReference type="NCBI Taxonomy" id="249586"/>
    <lineage>
        <taxon>Bacteria</taxon>
        <taxon>Bacillati</taxon>
        <taxon>Actinomycetota</taxon>
        <taxon>Actinomycetes</taxon>
        <taxon>Kitasatosporales</taxon>
        <taxon>Streptomycetaceae</taxon>
        <taxon>Streptomyces</taxon>
    </lineage>
</organism>
<comment type="cofactor">
    <cofactor evidence="2">
        <name>pyridoxal 5'-phosphate</name>
        <dbReference type="ChEBI" id="CHEBI:597326"/>
    </cofactor>
</comment>